<comment type="caution">
    <text evidence="1">The sequence shown here is derived from an EMBL/GenBank/DDBJ whole genome shotgun (WGS) entry which is preliminary data.</text>
</comment>
<organism evidence="1 2">
    <name type="scientific">Cochliobolus sativus</name>
    <name type="common">Common root rot and spot blotch fungus</name>
    <name type="synonym">Bipolaris sorokiniana</name>
    <dbReference type="NCBI Taxonomy" id="45130"/>
    <lineage>
        <taxon>Eukaryota</taxon>
        <taxon>Fungi</taxon>
        <taxon>Dikarya</taxon>
        <taxon>Ascomycota</taxon>
        <taxon>Pezizomycotina</taxon>
        <taxon>Dothideomycetes</taxon>
        <taxon>Pleosporomycetidae</taxon>
        <taxon>Pleosporales</taxon>
        <taxon>Pleosporineae</taxon>
        <taxon>Pleosporaceae</taxon>
        <taxon>Bipolaris</taxon>
    </lineage>
</organism>
<dbReference type="Proteomes" id="UP000624244">
    <property type="component" value="Unassembled WGS sequence"/>
</dbReference>
<gene>
    <name evidence="1" type="ORF">GGP41_002011</name>
</gene>
<accession>A0A8H6E0H2</accession>
<protein>
    <submittedName>
        <fullName evidence="1">Uncharacterized protein</fullName>
    </submittedName>
</protein>
<dbReference type="EMBL" id="WNKQ01000002">
    <property type="protein sequence ID" value="KAF5853470.1"/>
    <property type="molecule type" value="Genomic_DNA"/>
</dbReference>
<evidence type="ECO:0000313" key="1">
    <source>
        <dbReference type="EMBL" id="KAF5853470.1"/>
    </source>
</evidence>
<evidence type="ECO:0000313" key="2">
    <source>
        <dbReference type="Proteomes" id="UP000624244"/>
    </source>
</evidence>
<name>A0A8H6E0H2_COCSA</name>
<reference evidence="1" key="1">
    <citation type="submission" date="2019-11" db="EMBL/GenBank/DDBJ databases">
        <title>Bipolaris sorokiniana Genome sequencing.</title>
        <authorList>
            <person name="Wang H."/>
        </authorList>
    </citation>
    <scope>NUCLEOTIDE SEQUENCE</scope>
</reference>
<proteinExistence type="predicted"/>
<sequence length="64" mass="7218">MCAKEKKEKKHFPLLSREPLSFSTRQMWHSDPMTVFVEPMVGRLEAGDPTGGCLRRCIGPKTVA</sequence>
<dbReference type="AlphaFoldDB" id="A0A8H6E0H2"/>